<dbReference type="EMBL" id="JBCITK010000001">
    <property type="protein sequence ID" value="MEN0645261.1"/>
    <property type="molecule type" value="Genomic_DNA"/>
</dbReference>
<evidence type="ECO:0000256" key="2">
    <source>
        <dbReference type="ARBA" id="ARBA00022475"/>
    </source>
</evidence>
<comment type="subcellular location">
    <subcellularLocation>
        <location evidence="1">Cell membrane</location>
        <topology evidence="1">Multi-pass membrane protein</topology>
    </subcellularLocation>
</comment>
<feature type="transmembrane region" description="Helical" evidence="6">
    <location>
        <begin position="32"/>
        <end position="55"/>
    </location>
</feature>
<evidence type="ECO:0000256" key="4">
    <source>
        <dbReference type="ARBA" id="ARBA00022989"/>
    </source>
</evidence>
<evidence type="ECO:0000256" key="5">
    <source>
        <dbReference type="ARBA" id="ARBA00023136"/>
    </source>
</evidence>
<protein>
    <submittedName>
        <fullName evidence="7">LysE family transporter</fullName>
    </submittedName>
</protein>
<dbReference type="Pfam" id="PF01810">
    <property type="entry name" value="LysE"/>
    <property type="match status" value="1"/>
</dbReference>
<dbReference type="InterPro" id="IPR001123">
    <property type="entry name" value="LeuE-type"/>
</dbReference>
<evidence type="ECO:0000256" key="6">
    <source>
        <dbReference type="SAM" id="Phobius"/>
    </source>
</evidence>
<comment type="caution">
    <text evidence="7">The sequence shown here is derived from an EMBL/GenBank/DDBJ whole genome shotgun (WGS) entry which is preliminary data.</text>
</comment>
<evidence type="ECO:0000256" key="1">
    <source>
        <dbReference type="ARBA" id="ARBA00004651"/>
    </source>
</evidence>
<feature type="transmembrane region" description="Helical" evidence="6">
    <location>
        <begin position="147"/>
        <end position="168"/>
    </location>
</feature>
<reference evidence="7 8" key="1">
    <citation type="submission" date="2024-03" db="EMBL/GenBank/DDBJ databases">
        <title>Bacilli Hybrid Assemblies.</title>
        <authorList>
            <person name="Kovac J."/>
        </authorList>
    </citation>
    <scope>NUCLEOTIDE SEQUENCE [LARGE SCALE GENOMIC DNA]</scope>
    <source>
        <strain evidence="7 8">FSL R7-0666</strain>
    </source>
</reference>
<keyword evidence="8" id="KW-1185">Reference proteome</keyword>
<dbReference type="RefSeq" id="WP_343131844.1">
    <property type="nucleotide sequence ID" value="NZ_JBCITK010000001.1"/>
</dbReference>
<feature type="transmembrane region" description="Helical" evidence="6">
    <location>
        <begin position="180"/>
        <end position="201"/>
    </location>
</feature>
<feature type="transmembrane region" description="Helical" evidence="6">
    <location>
        <begin position="67"/>
        <end position="84"/>
    </location>
</feature>
<name>A0ABU9VMX4_9BACI</name>
<evidence type="ECO:0000313" key="8">
    <source>
        <dbReference type="Proteomes" id="UP001418796"/>
    </source>
</evidence>
<dbReference type="PANTHER" id="PTHR30086">
    <property type="entry name" value="ARGININE EXPORTER PROTEIN ARGO"/>
    <property type="match status" value="1"/>
</dbReference>
<sequence length="210" mass="22783">MIILSYIMLGISLAAPIGPVNAAQIEKGLRAGFLHSWVVGIGAMFADLLYMLIVFLGVSHFLEIEGVKVFLWLFGAFVLIYTGAESLKKAANEVSGARASGYNQTLTQSFWSGFLISVVNPLTILFWLGIYGSVLAKTVTLYDVNQIWLFSAAIFIGITAWDIAVAILSSTARRFVNQKAISRVSILSGICLIGFGAYFGYMGVSTLFID</sequence>
<keyword evidence="5 6" id="KW-0472">Membrane</keyword>
<dbReference type="Proteomes" id="UP001418796">
    <property type="component" value="Unassembled WGS sequence"/>
</dbReference>
<keyword evidence="3 6" id="KW-0812">Transmembrane</keyword>
<evidence type="ECO:0000256" key="3">
    <source>
        <dbReference type="ARBA" id="ARBA00022692"/>
    </source>
</evidence>
<organism evidence="7 8">
    <name type="scientific">Alkalicoccobacillus gibsonii</name>
    <dbReference type="NCBI Taxonomy" id="79881"/>
    <lineage>
        <taxon>Bacteria</taxon>
        <taxon>Bacillati</taxon>
        <taxon>Bacillota</taxon>
        <taxon>Bacilli</taxon>
        <taxon>Bacillales</taxon>
        <taxon>Bacillaceae</taxon>
        <taxon>Alkalicoccobacillus</taxon>
    </lineage>
</organism>
<accession>A0ABU9VMX4</accession>
<feature type="transmembrane region" description="Helical" evidence="6">
    <location>
        <begin position="110"/>
        <end position="135"/>
    </location>
</feature>
<evidence type="ECO:0000313" key="7">
    <source>
        <dbReference type="EMBL" id="MEN0645261.1"/>
    </source>
</evidence>
<gene>
    <name evidence="7" type="ORF">MKY91_19030</name>
</gene>
<dbReference type="PANTHER" id="PTHR30086:SF6">
    <property type="entry name" value="AMINO ACID EFFLUX PROTEIN YCGF-RELATED"/>
    <property type="match status" value="1"/>
</dbReference>
<keyword evidence="4 6" id="KW-1133">Transmembrane helix</keyword>
<proteinExistence type="predicted"/>
<keyword evidence="2" id="KW-1003">Cell membrane</keyword>